<reference evidence="1" key="1">
    <citation type="journal article" date="2023" name="Insect Mol. Biol.">
        <title>Genome sequencing provides insights into the evolution of gene families encoding plant cell wall-degrading enzymes in longhorned beetles.</title>
        <authorList>
            <person name="Shin N.R."/>
            <person name="Okamura Y."/>
            <person name="Kirsch R."/>
            <person name="Pauchet Y."/>
        </authorList>
    </citation>
    <scope>NUCLEOTIDE SEQUENCE</scope>
    <source>
        <strain evidence="1">AMC_N1</strain>
    </source>
</reference>
<evidence type="ECO:0000313" key="2">
    <source>
        <dbReference type="Proteomes" id="UP001162162"/>
    </source>
</evidence>
<dbReference type="AlphaFoldDB" id="A0AAV8Z9Z9"/>
<protein>
    <submittedName>
        <fullName evidence="1">Uncharacterized protein</fullName>
    </submittedName>
</protein>
<name>A0AAV8Z9Z9_9CUCU</name>
<sequence length="141" mass="16277">MPLPKGGRAKRGRTLLRVLDSLKTTCPLLIASKRLTLYWRNTYAEVEAPIASIKKVFLKSPKRLRAFHSRCPNIPEPPQFFGVTESGIRLFHFKMADPKWRSKISGIFEKLHVVNFLEDSLRIWDQIVEIQNGRSNMADEN</sequence>
<gene>
    <name evidence="1" type="ORF">NQ318_008846</name>
</gene>
<accession>A0AAV8Z9Z9</accession>
<proteinExistence type="predicted"/>
<comment type="caution">
    <text evidence="1">The sequence shown here is derived from an EMBL/GenBank/DDBJ whole genome shotgun (WGS) entry which is preliminary data.</text>
</comment>
<evidence type="ECO:0000313" key="1">
    <source>
        <dbReference type="EMBL" id="KAJ8961165.1"/>
    </source>
</evidence>
<dbReference type="EMBL" id="JAPWTK010000006">
    <property type="protein sequence ID" value="KAJ8961165.1"/>
    <property type="molecule type" value="Genomic_DNA"/>
</dbReference>
<keyword evidence="2" id="KW-1185">Reference proteome</keyword>
<organism evidence="1 2">
    <name type="scientific">Aromia moschata</name>
    <dbReference type="NCBI Taxonomy" id="1265417"/>
    <lineage>
        <taxon>Eukaryota</taxon>
        <taxon>Metazoa</taxon>
        <taxon>Ecdysozoa</taxon>
        <taxon>Arthropoda</taxon>
        <taxon>Hexapoda</taxon>
        <taxon>Insecta</taxon>
        <taxon>Pterygota</taxon>
        <taxon>Neoptera</taxon>
        <taxon>Endopterygota</taxon>
        <taxon>Coleoptera</taxon>
        <taxon>Polyphaga</taxon>
        <taxon>Cucujiformia</taxon>
        <taxon>Chrysomeloidea</taxon>
        <taxon>Cerambycidae</taxon>
        <taxon>Cerambycinae</taxon>
        <taxon>Callichromatini</taxon>
        <taxon>Aromia</taxon>
    </lineage>
</organism>
<dbReference type="Proteomes" id="UP001162162">
    <property type="component" value="Unassembled WGS sequence"/>
</dbReference>